<accession>A0A0J7J8R3</accession>
<sequence>MATAAGTDVESETGFLVELREPVAVDLFEGPGLVLGEESLSVAIVGGVRHATANFAACCHIKFGIGVRSCQVILIGCEPVWDA</sequence>
<proteinExistence type="predicted"/>
<dbReference type="AlphaFoldDB" id="A0A0J7J8R3"/>
<dbReference type="EMBL" id="LFBU01000001">
    <property type="protein sequence ID" value="KMQ74878.1"/>
    <property type="molecule type" value="Genomic_DNA"/>
</dbReference>
<gene>
    <name evidence="1" type="ORF">Msub_11073</name>
</gene>
<reference evidence="1 2" key="1">
    <citation type="submission" date="2015-06" db="EMBL/GenBank/DDBJ databases">
        <title>Marinobacter subterrani, a genetically tractable neutrophilic iron-oxidizing strain isolated from the Soudan Iron Mine.</title>
        <authorList>
            <person name="Bonis B.M."/>
            <person name="Gralnick J.A."/>
        </authorList>
    </citation>
    <scope>NUCLEOTIDE SEQUENCE [LARGE SCALE GENOMIC DNA]</scope>
    <source>
        <strain evidence="1 2">JG233</strain>
    </source>
</reference>
<dbReference type="STRING" id="1658765.Msub_11073"/>
<comment type="caution">
    <text evidence="1">The sequence shown here is derived from an EMBL/GenBank/DDBJ whole genome shotgun (WGS) entry which is preliminary data.</text>
</comment>
<dbReference type="Proteomes" id="UP000036102">
    <property type="component" value="Unassembled WGS sequence"/>
</dbReference>
<evidence type="ECO:0000313" key="1">
    <source>
        <dbReference type="EMBL" id="KMQ74878.1"/>
    </source>
</evidence>
<protein>
    <submittedName>
        <fullName evidence="1">Uncharacterized protein</fullName>
    </submittedName>
</protein>
<organism evidence="1 2">
    <name type="scientific">Marinobacter subterrani</name>
    <dbReference type="NCBI Taxonomy" id="1658765"/>
    <lineage>
        <taxon>Bacteria</taxon>
        <taxon>Pseudomonadati</taxon>
        <taxon>Pseudomonadota</taxon>
        <taxon>Gammaproteobacteria</taxon>
        <taxon>Pseudomonadales</taxon>
        <taxon>Marinobacteraceae</taxon>
        <taxon>Marinobacter</taxon>
    </lineage>
</organism>
<keyword evidence="2" id="KW-1185">Reference proteome</keyword>
<name>A0A0J7J8R3_9GAMM</name>
<evidence type="ECO:0000313" key="2">
    <source>
        <dbReference type="Proteomes" id="UP000036102"/>
    </source>
</evidence>